<name>A0A7K3W9B8_9ACTN</name>
<proteinExistence type="predicted"/>
<gene>
    <name evidence="1" type="ORF">G1H19_01040</name>
</gene>
<accession>A0A7K3W9B8</accession>
<dbReference type="EMBL" id="JAAGWK010000002">
    <property type="protein sequence ID" value="NEL52599.1"/>
    <property type="molecule type" value="Genomic_DNA"/>
</dbReference>
<evidence type="ECO:0000313" key="2">
    <source>
        <dbReference type="Proteomes" id="UP000470470"/>
    </source>
</evidence>
<protein>
    <submittedName>
        <fullName evidence="1">Uncharacterized protein</fullName>
    </submittedName>
</protein>
<dbReference type="RefSeq" id="WP_152731264.1">
    <property type="nucleotide sequence ID" value="NZ_JAABOZ010000006.1"/>
</dbReference>
<sequence length="72" mass="8145">MWVSATAVEPSFHLGWFTGAMLEEMLDLWDAGQVAVGKDLLYDVRWLDEDDSSTIAREVFDTDLGHERATRA</sequence>
<dbReference type="Proteomes" id="UP000470470">
    <property type="component" value="Unassembled WGS sequence"/>
</dbReference>
<dbReference type="AlphaFoldDB" id="A0A7K3W9B8"/>
<organism evidence="1 2">
    <name type="scientific">Goekera deserti</name>
    <dbReference type="NCBI Taxonomy" id="2497753"/>
    <lineage>
        <taxon>Bacteria</taxon>
        <taxon>Bacillati</taxon>
        <taxon>Actinomycetota</taxon>
        <taxon>Actinomycetes</taxon>
        <taxon>Geodermatophilales</taxon>
        <taxon>Geodermatophilaceae</taxon>
        <taxon>Goekera</taxon>
    </lineage>
</organism>
<reference evidence="1 2" key="1">
    <citation type="submission" date="2020-02" db="EMBL/GenBank/DDBJ databases">
        <title>The whole genome sequence of CPCC 205119.</title>
        <authorList>
            <person name="Jiang Z."/>
        </authorList>
    </citation>
    <scope>NUCLEOTIDE SEQUENCE [LARGE SCALE GENOMIC DNA]</scope>
    <source>
        <strain evidence="1 2">CPCC 205119</strain>
    </source>
</reference>
<keyword evidence="2" id="KW-1185">Reference proteome</keyword>
<evidence type="ECO:0000313" key="1">
    <source>
        <dbReference type="EMBL" id="NEL52599.1"/>
    </source>
</evidence>
<comment type="caution">
    <text evidence="1">The sequence shown here is derived from an EMBL/GenBank/DDBJ whole genome shotgun (WGS) entry which is preliminary data.</text>
</comment>